<dbReference type="KEGG" id="ncr:NCU01561"/>
<feature type="domain" description="BTB" evidence="2">
    <location>
        <begin position="456"/>
        <end position="540"/>
    </location>
</feature>
<feature type="compositionally biased region" description="Basic and acidic residues" evidence="1">
    <location>
        <begin position="91"/>
        <end position="101"/>
    </location>
</feature>
<dbReference type="PROSITE" id="PS50097">
    <property type="entry name" value="BTB"/>
    <property type="match status" value="1"/>
</dbReference>
<dbReference type="VEuPathDB" id="FungiDB:NCU01561"/>
<dbReference type="AlphaFoldDB" id="Q1K4X8"/>
<reference evidence="3 4" key="1">
    <citation type="journal article" date="2003" name="Nature">
        <title>The genome sequence of the filamentous fungus Neurospora crassa.</title>
        <authorList>
            <person name="Galagan J.E."/>
            <person name="Calvo S.E."/>
            <person name="Borkovich K.A."/>
            <person name="Selker E.U."/>
            <person name="Read N.D."/>
            <person name="Jaffe D."/>
            <person name="FitzHugh W."/>
            <person name="Ma L.J."/>
            <person name="Smirnov S."/>
            <person name="Purcell S."/>
            <person name="Rehman B."/>
            <person name="Elkins T."/>
            <person name="Engels R."/>
            <person name="Wang S."/>
            <person name="Nielsen C.B."/>
            <person name="Butler J."/>
            <person name="Endrizzi M."/>
            <person name="Qui D."/>
            <person name="Ianakiev P."/>
            <person name="Bell-Pedersen D."/>
            <person name="Nelson M.A."/>
            <person name="Werner-Washburne M."/>
            <person name="Selitrennikoff C.P."/>
            <person name="Kinsey J.A."/>
            <person name="Braun E.L."/>
            <person name="Zelter A."/>
            <person name="Schulte U."/>
            <person name="Kothe G.O."/>
            <person name="Jedd G."/>
            <person name="Mewes W."/>
            <person name="Staben C."/>
            <person name="Marcotte E."/>
            <person name="Greenberg D."/>
            <person name="Roy A."/>
            <person name="Foley K."/>
            <person name="Naylor J."/>
            <person name="Stange-Thomann N."/>
            <person name="Barrett R."/>
            <person name="Gnerre S."/>
            <person name="Kamal M."/>
            <person name="Kamvysselis M."/>
            <person name="Mauceli E."/>
            <person name="Bielke C."/>
            <person name="Rudd S."/>
            <person name="Frishman D."/>
            <person name="Krystofova S."/>
            <person name="Rasmussen C."/>
            <person name="Metzenberg R.L."/>
            <person name="Perkins D.D."/>
            <person name="Kroken S."/>
            <person name="Cogoni C."/>
            <person name="Macino G."/>
            <person name="Catcheside D."/>
            <person name="Li W."/>
            <person name="Pratt R.J."/>
            <person name="Osmani S.A."/>
            <person name="DeSouza C.P."/>
            <person name="Glass L."/>
            <person name="Orbach M.J."/>
            <person name="Berglund J.A."/>
            <person name="Voelker R."/>
            <person name="Yarden O."/>
            <person name="Plamann M."/>
            <person name="Seiler S."/>
            <person name="Dunlap J."/>
            <person name="Radford A."/>
            <person name="Aramayo R."/>
            <person name="Natvig D.O."/>
            <person name="Alex L.A."/>
            <person name="Mannhaupt G."/>
            <person name="Ebbole D.J."/>
            <person name="Freitag M."/>
            <person name="Paulsen I."/>
            <person name="Sachs M.S."/>
            <person name="Lander E.S."/>
            <person name="Nusbaum C."/>
            <person name="Birren B."/>
        </authorList>
    </citation>
    <scope>NUCLEOTIDE SEQUENCE [LARGE SCALE GENOMIC DNA]</scope>
    <source>
        <strain evidence="4">ATCC 24698 / 74-OR23-1A / CBS 708.71 / DSM 1257 / FGSC 987</strain>
    </source>
</reference>
<dbReference type="PaxDb" id="5141-EFNCRP00000001855"/>
<evidence type="ECO:0000313" key="4">
    <source>
        <dbReference type="Proteomes" id="UP000001805"/>
    </source>
</evidence>
<dbReference type="HOGENOM" id="CLU_388345_0_0_1"/>
<feature type="region of interest" description="Disordered" evidence="1">
    <location>
        <begin position="172"/>
        <end position="221"/>
    </location>
</feature>
<feature type="compositionally biased region" description="Polar residues" evidence="1">
    <location>
        <begin position="110"/>
        <end position="125"/>
    </location>
</feature>
<feature type="compositionally biased region" description="Pro residues" evidence="1">
    <location>
        <begin position="336"/>
        <end position="347"/>
    </location>
</feature>
<dbReference type="CDD" id="cd18186">
    <property type="entry name" value="BTB_POZ_ZBTB_KLHL-like"/>
    <property type="match status" value="1"/>
</dbReference>
<evidence type="ECO:0000256" key="1">
    <source>
        <dbReference type="SAM" id="MobiDB-lite"/>
    </source>
</evidence>
<proteinExistence type="predicted"/>
<dbReference type="PANTHER" id="PTHR47843:SF2">
    <property type="entry name" value="BTB DOMAIN-CONTAINING PROTEIN"/>
    <property type="match status" value="1"/>
</dbReference>
<dbReference type="Proteomes" id="UP000001805">
    <property type="component" value="Chromosome 6, Linkage Group II"/>
</dbReference>
<feature type="compositionally biased region" description="Low complexity" evidence="1">
    <location>
        <begin position="172"/>
        <end position="213"/>
    </location>
</feature>
<feature type="region of interest" description="Disordered" evidence="1">
    <location>
        <begin position="1"/>
        <end position="129"/>
    </location>
</feature>
<feature type="compositionally biased region" description="Basic and acidic residues" evidence="1">
    <location>
        <begin position="287"/>
        <end position="297"/>
    </location>
</feature>
<sequence length="726" mass="79436">MPPSSDDEVPLSRRGAHTFDRHRLEFRRRVTLGRAVGGTSTSSMDEPPQPEIIPIQRGAEPSGSSSSPVSSSLITATATASSSVTTPSASNHEKNFKEQQRRRLMYLQETRPNQQQHKRQTQSQVGIHPLSKSFTANAKNREVLDIDTPPPPSHVLSSPLNEAHTAASILEQQVQQEHQQAQQAQKSQQHQQQHQQQPQNKHQQESQQPQQQQHGHRQPQDDNEIAIREESLELLENLASITSDDMNRGNSGGGAFGRNDRDDSSNNSNNNNNNNNNNNHGNNSNKRRAEVDLERPTTRRLFSGITTPGSMSGSVFGPSDSVFGPSGSGVGVGPHAPAPGASPPRTPTRPASFDVREGPGSGGVAGDRGVGSPFLPFSCGASPMPQAPNFFDQPRTSGAVTATGAAAQRGQVGPERGDRAGSVASVTSITSRNGPPMANSSLPNLPPDGTNWLTGRIVVVSVGAERRKWNVHEQLLSYNSPYFKRLFNPEPELVEGSSSSGGNHNQSTAAANAAPGEPIEEVHLPAAEPKLFALLIRWLYGTAFATSGGQKVFKFPPPQLNQVTVRDYLGLYILGQTVQLPGLRNACIDVLYHYYAAETEEVRVPDLHDVQYIFENTKHAPDSQMRRLLVAHCMFHLFGAKRRGPLPPDWQEVIEPRCTVSFEMFKMLADWKWVIGENVPTMKIKARHAFHEKPRPEELLPWHKAQTQDEAGMPLVGVVKAEPVDE</sequence>
<keyword evidence="4" id="KW-1185">Reference proteome</keyword>
<dbReference type="GeneID" id="3872360"/>
<gene>
    <name evidence="3" type="ORF">NCU01561</name>
</gene>
<feature type="region of interest" description="Disordered" evidence="1">
    <location>
        <begin position="493"/>
        <end position="514"/>
    </location>
</feature>
<feature type="compositionally biased region" description="Polar residues" evidence="1">
    <location>
        <begin position="304"/>
        <end position="313"/>
    </location>
</feature>
<dbReference type="OrthoDB" id="1022638at2759"/>
<dbReference type="InterPro" id="IPR000210">
    <property type="entry name" value="BTB/POZ_dom"/>
</dbReference>
<feature type="compositionally biased region" description="Low complexity" evidence="1">
    <location>
        <begin position="265"/>
        <end position="284"/>
    </location>
</feature>
<dbReference type="Gene3D" id="3.30.710.10">
    <property type="entry name" value="Potassium Channel Kv1.1, Chain A"/>
    <property type="match status" value="1"/>
</dbReference>
<dbReference type="EMBL" id="CM002237">
    <property type="protein sequence ID" value="EAA26962.1"/>
    <property type="molecule type" value="Genomic_DNA"/>
</dbReference>
<dbReference type="InParanoid" id="Q1K4X8"/>
<dbReference type="SMART" id="SM00225">
    <property type="entry name" value="BTB"/>
    <property type="match status" value="1"/>
</dbReference>
<dbReference type="PANTHER" id="PTHR47843">
    <property type="entry name" value="BTB DOMAIN-CONTAINING PROTEIN-RELATED"/>
    <property type="match status" value="1"/>
</dbReference>
<evidence type="ECO:0000313" key="3">
    <source>
        <dbReference type="EMBL" id="EAA26962.1"/>
    </source>
</evidence>
<dbReference type="STRING" id="367110.Q1K4X8"/>
<protein>
    <recommendedName>
        <fullName evidence="2">BTB domain-containing protein</fullName>
    </recommendedName>
</protein>
<dbReference type="SUPFAM" id="SSF54695">
    <property type="entry name" value="POZ domain"/>
    <property type="match status" value="1"/>
</dbReference>
<accession>Q1K4X8</accession>
<feature type="compositionally biased region" description="Low complexity" evidence="1">
    <location>
        <begin position="52"/>
        <end position="90"/>
    </location>
</feature>
<dbReference type="InterPro" id="IPR011333">
    <property type="entry name" value="SKP1/BTB/POZ_sf"/>
</dbReference>
<evidence type="ECO:0000259" key="2">
    <source>
        <dbReference type="PROSITE" id="PS50097"/>
    </source>
</evidence>
<feature type="region of interest" description="Disordered" evidence="1">
    <location>
        <begin position="241"/>
        <end position="367"/>
    </location>
</feature>
<organism evidence="3 4">
    <name type="scientific">Neurospora crassa (strain ATCC 24698 / 74-OR23-1A / CBS 708.71 / DSM 1257 / FGSC 987)</name>
    <dbReference type="NCBI Taxonomy" id="367110"/>
    <lineage>
        <taxon>Eukaryota</taxon>
        <taxon>Fungi</taxon>
        <taxon>Dikarya</taxon>
        <taxon>Ascomycota</taxon>
        <taxon>Pezizomycotina</taxon>
        <taxon>Sordariomycetes</taxon>
        <taxon>Sordariomycetidae</taxon>
        <taxon>Sordariales</taxon>
        <taxon>Sordariaceae</taxon>
        <taxon>Neurospora</taxon>
    </lineage>
</organism>
<dbReference type="RefSeq" id="XP_956198.1">
    <property type="nucleotide sequence ID" value="XM_951105.1"/>
</dbReference>
<name>Q1K4X8_NEUCR</name>